<comment type="caution">
    <text evidence="3">The sequence shown here is derived from an EMBL/GenBank/DDBJ whole genome shotgun (WGS) entry which is preliminary data.</text>
</comment>
<evidence type="ECO:0008006" key="5">
    <source>
        <dbReference type="Google" id="ProtNLM"/>
    </source>
</evidence>
<dbReference type="PROSITE" id="PS51257">
    <property type="entry name" value="PROKAR_LIPOPROTEIN"/>
    <property type="match status" value="1"/>
</dbReference>
<evidence type="ECO:0000256" key="1">
    <source>
        <dbReference type="SAM" id="MobiDB-lite"/>
    </source>
</evidence>
<keyword evidence="2" id="KW-0732">Signal</keyword>
<evidence type="ECO:0000313" key="3">
    <source>
        <dbReference type="EMBL" id="TFC00705.1"/>
    </source>
</evidence>
<keyword evidence="4" id="KW-1185">Reference proteome</keyword>
<sequence>MGKSKRPTCVIAALGIAVLVLAGCSPFAEPSGQSSQTNSPTAQPPTGTESPAPATAASIVFSVASIQIVDNSGAVLSEHDYFEPTADVVAVLTDAFGTEPTASHYDGHADNPPGTSYDWGGFAVQDGEWTTEAPYYSEFYVLLTAETVGGLTLSTSDGVSVGDSFSDVAAAHPDDVQSYADGPLQLEWTELPKFPEGYGIEIVPALSVLVIDSEHNDVVSRIIAPAMNWGA</sequence>
<gene>
    <name evidence="3" type="ORF">E3O32_14715</name>
</gene>
<feature type="region of interest" description="Disordered" evidence="1">
    <location>
        <begin position="29"/>
        <end position="53"/>
    </location>
</feature>
<name>A0A4R8W569_9MICO</name>
<dbReference type="Proteomes" id="UP000297643">
    <property type="component" value="Unassembled WGS sequence"/>
</dbReference>
<dbReference type="EMBL" id="SOFM01000045">
    <property type="protein sequence ID" value="TFC00705.1"/>
    <property type="molecule type" value="Genomic_DNA"/>
</dbReference>
<accession>A0A4R8W569</accession>
<evidence type="ECO:0000256" key="2">
    <source>
        <dbReference type="SAM" id="SignalP"/>
    </source>
</evidence>
<dbReference type="AlphaFoldDB" id="A0A4R8W569"/>
<feature type="signal peptide" evidence="2">
    <location>
        <begin position="1"/>
        <end position="22"/>
    </location>
</feature>
<feature type="chain" id="PRO_5039518513" description="DUF3298 domain-containing protein" evidence="2">
    <location>
        <begin position="23"/>
        <end position="231"/>
    </location>
</feature>
<reference evidence="3 4" key="1">
    <citation type="submission" date="2019-03" db="EMBL/GenBank/DDBJ databases">
        <title>Genomics of glacier-inhabiting Cryobacterium strains.</title>
        <authorList>
            <person name="Liu Q."/>
            <person name="Xin Y.-H."/>
        </authorList>
    </citation>
    <scope>NUCLEOTIDE SEQUENCE [LARGE SCALE GENOMIC DNA]</scope>
    <source>
        <strain evidence="3 4">RHLT2-21</strain>
    </source>
</reference>
<proteinExistence type="predicted"/>
<organism evidence="3 4">
    <name type="scientific">Cryobacterium mannosilyticum</name>
    <dbReference type="NCBI Taxonomy" id="1259190"/>
    <lineage>
        <taxon>Bacteria</taxon>
        <taxon>Bacillati</taxon>
        <taxon>Actinomycetota</taxon>
        <taxon>Actinomycetes</taxon>
        <taxon>Micrococcales</taxon>
        <taxon>Microbacteriaceae</taxon>
        <taxon>Cryobacterium</taxon>
    </lineage>
</organism>
<evidence type="ECO:0000313" key="4">
    <source>
        <dbReference type="Proteomes" id="UP000297643"/>
    </source>
</evidence>
<protein>
    <recommendedName>
        <fullName evidence="5">DUF3298 domain-containing protein</fullName>
    </recommendedName>
</protein>
<dbReference type="RefSeq" id="WP_134510582.1">
    <property type="nucleotide sequence ID" value="NZ_SOFM01000045.1"/>
</dbReference>
<feature type="compositionally biased region" description="Polar residues" evidence="1">
    <location>
        <begin position="31"/>
        <end position="49"/>
    </location>
</feature>